<dbReference type="RefSeq" id="WP_257700888.1">
    <property type="nucleotide sequence ID" value="NZ_CP102451.1"/>
</dbReference>
<feature type="domain" description="DUF2179" evidence="7">
    <location>
        <begin position="225"/>
        <end position="278"/>
    </location>
</feature>
<evidence type="ECO:0000313" key="9">
    <source>
        <dbReference type="Proteomes" id="UP001058273"/>
    </source>
</evidence>
<evidence type="ECO:0000313" key="8">
    <source>
        <dbReference type="EMBL" id="UUV99669.1"/>
    </source>
</evidence>
<sequence length="293" mass="31615">MVQAVQKKLGTRFSDTLFIIIGTFFVAFGFNAFLLPNHIVAGGINGLTIILNETLNLTPSIVLFSVNMVLLLLAFLLLGKEVFFKSILGSLLVPFFVSLLNGFSLDHIEPILSAIFGGITIGIGVGLVFVGKGSTGGTALIALIIQKFVPIKLGIILGMCDGLVILCALFVFDVQTVLFALIALYLTSRMVDRVQVGPKSSKNVLIISNDYKKIRAQIVSDLNLGATLIPIEGGLNLENKKMVMVVIKEEQFMTLKESILSIDPSAFVVITSAHEVVGRGFTTDKQIKKASVR</sequence>
<dbReference type="PIRSF" id="PIRSF006483">
    <property type="entry name" value="Membrane_protein_YitT"/>
    <property type="match status" value="1"/>
</dbReference>
<evidence type="ECO:0000256" key="3">
    <source>
        <dbReference type="ARBA" id="ARBA00022692"/>
    </source>
</evidence>
<dbReference type="PANTHER" id="PTHR33545:SF9">
    <property type="entry name" value="UPF0750 MEMBRANE PROTEIN YITE"/>
    <property type="match status" value="1"/>
</dbReference>
<dbReference type="EMBL" id="CP102451">
    <property type="protein sequence ID" value="UUV99669.1"/>
    <property type="molecule type" value="Genomic_DNA"/>
</dbReference>
<feature type="transmembrane region" description="Helical" evidence="6">
    <location>
        <begin position="163"/>
        <end position="186"/>
    </location>
</feature>
<evidence type="ECO:0000256" key="4">
    <source>
        <dbReference type="ARBA" id="ARBA00022989"/>
    </source>
</evidence>
<feature type="transmembrane region" description="Helical" evidence="6">
    <location>
        <begin position="111"/>
        <end position="130"/>
    </location>
</feature>
<keyword evidence="5 6" id="KW-0472">Membrane</keyword>
<keyword evidence="2" id="KW-1003">Cell membrane</keyword>
<dbReference type="CDD" id="cd16380">
    <property type="entry name" value="YitT_C"/>
    <property type="match status" value="1"/>
</dbReference>
<dbReference type="PANTHER" id="PTHR33545">
    <property type="entry name" value="UPF0750 MEMBRANE PROTEIN YITT-RELATED"/>
    <property type="match status" value="1"/>
</dbReference>
<feature type="transmembrane region" description="Helical" evidence="6">
    <location>
        <begin position="137"/>
        <end position="157"/>
    </location>
</feature>
<feature type="transmembrane region" description="Helical" evidence="6">
    <location>
        <begin position="17"/>
        <end position="40"/>
    </location>
</feature>
<name>A0ABY5P1I4_9ENTE</name>
<dbReference type="InterPro" id="IPR019264">
    <property type="entry name" value="DUF2179"/>
</dbReference>
<reference evidence="8" key="2">
    <citation type="submission" date="2022-08" db="EMBL/GenBank/DDBJ databases">
        <authorList>
            <person name="Poehlein A."/>
            <person name="Guzman J."/>
            <person name="Daniel R."/>
            <person name="Vilcinskas A."/>
        </authorList>
    </citation>
    <scope>NUCLEOTIDE SEQUENCE</scope>
    <source>
        <strain evidence="8">G314FT</strain>
    </source>
</reference>
<evidence type="ECO:0000259" key="7">
    <source>
        <dbReference type="Pfam" id="PF10035"/>
    </source>
</evidence>
<proteinExistence type="predicted"/>
<dbReference type="Pfam" id="PF10035">
    <property type="entry name" value="DUF2179"/>
    <property type="match status" value="1"/>
</dbReference>
<comment type="subcellular location">
    <subcellularLocation>
        <location evidence="1">Cell membrane</location>
        <topology evidence="1">Multi-pass membrane protein</topology>
    </subcellularLocation>
</comment>
<protein>
    <recommendedName>
        <fullName evidence="7">DUF2179 domain-containing protein</fullName>
    </recommendedName>
</protein>
<dbReference type="Proteomes" id="UP001058273">
    <property type="component" value="Chromosome"/>
</dbReference>
<reference evidence="8" key="1">
    <citation type="submission" date="2022-08" db="EMBL/GenBank/DDBJ databases">
        <title>Genome sequence of Vagococcus luciliae DSM 112651.</title>
        <authorList>
            <person name="Juan G."/>
            <person name="Anja P."/>
            <person name="Rolf D."/>
            <person name="Kampfer P."/>
            <person name="Vilcinskas A."/>
        </authorList>
    </citation>
    <scope>NUCLEOTIDE SEQUENCE</scope>
    <source>
        <strain evidence="8">G314FT</strain>
    </source>
</reference>
<feature type="transmembrane region" description="Helical" evidence="6">
    <location>
        <begin position="86"/>
        <end position="105"/>
    </location>
</feature>
<dbReference type="InterPro" id="IPR051461">
    <property type="entry name" value="UPF0750_membrane"/>
</dbReference>
<keyword evidence="3 6" id="KW-0812">Transmembrane</keyword>
<feature type="transmembrane region" description="Helical" evidence="6">
    <location>
        <begin position="60"/>
        <end position="79"/>
    </location>
</feature>
<dbReference type="InterPro" id="IPR003740">
    <property type="entry name" value="YitT"/>
</dbReference>
<dbReference type="InterPro" id="IPR015867">
    <property type="entry name" value="N-reg_PII/ATP_PRibTrfase_C"/>
</dbReference>
<evidence type="ECO:0000256" key="1">
    <source>
        <dbReference type="ARBA" id="ARBA00004651"/>
    </source>
</evidence>
<organism evidence="8 9">
    <name type="scientific">Vagococcus luciliae</name>
    <dbReference type="NCBI Taxonomy" id="2920380"/>
    <lineage>
        <taxon>Bacteria</taxon>
        <taxon>Bacillati</taxon>
        <taxon>Bacillota</taxon>
        <taxon>Bacilli</taxon>
        <taxon>Lactobacillales</taxon>
        <taxon>Enterococcaceae</taxon>
        <taxon>Vagococcus</taxon>
    </lineage>
</organism>
<keyword evidence="4 6" id="KW-1133">Transmembrane helix</keyword>
<dbReference type="Gene3D" id="3.30.70.120">
    <property type="match status" value="1"/>
</dbReference>
<accession>A0ABY5P1I4</accession>
<gene>
    <name evidence="8" type="ORF">G314FT_18320</name>
</gene>
<evidence type="ECO:0000256" key="5">
    <source>
        <dbReference type="ARBA" id="ARBA00023136"/>
    </source>
</evidence>
<evidence type="ECO:0000256" key="2">
    <source>
        <dbReference type="ARBA" id="ARBA00022475"/>
    </source>
</evidence>
<evidence type="ECO:0000256" key="6">
    <source>
        <dbReference type="SAM" id="Phobius"/>
    </source>
</evidence>
<keyword evidence="9" id="KW-1185">Reference proteome</keyword>
<dbReference type="Pfam" id="PF02588">
    <property type="entry name" value="YitT_membrane"/>
    <property type="match status" value="1"/>
</dbReference>